<evidence type="ECO:0000256" key="5">
    <source>
        <dbReference type="ARBA" id="ARBA00022833"/>
    </source>
</evidence>
<dbReference type="GO" id="GO:0008270">
    <property type="term" value="F:zinc ion binding"/>
    <property type="evidence" value="ECO:0007669"/>
    <property type="project" value="UniProtKB-KW"/>
</dbReference>
<keyword evidence="13" id="KW-1185">Reference proteome</keyword>
<keyword evidence="3" id="KW-0479">Metal-binding</keyword>
<dbReference type="PANTHER" id="PTHR31576:SF2">
    <property type="entry name" value="TATA BOX-BINDING PROTEIN-ASSOCIATED FACTOR RNA POLYMERASE I SUBUNIT B"/>
    <property type="match status" value="1"/>
</dbReference>
<dbReference type="InterPro" id="IPR033599">
    <property type="entry name" value="TAF1B/Rrn7"/>
</dbReference>
<feature type="compositionally biased region" description="Polar residues" evidence="10">
    <location>
        <begin position="575"/>
        <end position="585"/>
    </location>
</feature>
<dbReference type="GO" id="GO:0001164">
    <property type="term" value="F:RNA polymerase I core promoter sequence-specific DNA binding"/>
    <property type="evidence" value="ECO:0007669"/>
    <property type="project" value="InterPro"/>
</dbReference>
<dbReference type="Pfam" id="PF20644">
    <property type="entry name" value="Rrn7_cyclin_N"/>
    <property type="match status" value="1"/>
</dbReference>
<evidence type="ECO:0000256" key="1">
    <source>
        <dbReference type="ARBA" id="ARBA00004604"/>
    </source>
</evidence>
<sequence length="726" mass="82609">MDEMDWKSPFLSHLPAVKREQSSEDEDPRLYCDSCGGVDFDSGDDGFFYCRLCGSQSQDVVETGCANEDVHGDGTGPGALYSMFRRRTVHQSESQNPAVSATKTGDLLRSLRAVKREEEKSPPNRFENEPSHRDFGAGPCLDAETLASTMRLTYVQGLQVIVQLQCEALVEKFGVSPMICGLAGTIWLRYLASSKVFDEDWGKKVIAESEAAAAQSKDQKLDKQKPVDLNKAKYREPRNAYRQKCVYIWLFALRKSIPIYSSLAISFLVCHIAREAVLPTDIYKWASEAKLPYLSAFVLLHNYLGTPVSSFPVSLRLMFRPVRLIRPWQLEAVAGSIAEKIGLHLPCVNFYAVASRYLKDLSLPTEKILPYACRLFEWSIPAELWLSCNPYRLPTRVCLMAILIVTIRILYNIQGQGFWEMTLLDVDDTDQTMYADDYNLSPAGKFGNMSEAGKESGFANVSSEANHVPHITRADFNTKELLCFLQSSVDRIGTVYDYSRDLKTYLKYCKDVIFAGMATSYDEETLIERLWEAYEKQEDDFQQDGIQNEFPDLKDKRQRDEVPSTSFFHFKKPRNQNNSSQLTNRESLRDDYAERTSKNGCASDPADPNGKNVFDNSAQTPCRSAAVERMKLGMEENGFQYLPPRVQMRTKGYLHYVRKKMGGKLVFAAHADYYILLRACAKLAEVDMRLMQLGVLQFERRLAWIEQRIDSSLNTLPELLRQMDNI</sequence>
<feature type="region of interest" description="Disordered" evidence="10">
    <location>
        <begin position="565"/>
        <end position="618"/>
    </location>
</feature>
<dbReference type="GO" id="GO:0042790">
    <property type="term" value="P:nucleolar large rRNA transcription by RNA polymerase I"/>
    <property type="evidence" value="ECO:0007669"/>
    <property type="project" value="TreeGrafter"/>
</dbReference>
<evidence type="ECO:0000256" key="7">
    <source>
        <dbReference type="ARBA" id="ARBA00023125"/>
    </source>
</evidence>
<accession>A0AAQ3JZP8</accession>
<evidence type="ECO:0000256" key="3">
    <source>
        <dbReference type="ARBA" id="ARBA00022723"/>
    </source>
</evidence>
<keyword evidence="9" id="KW-0539">Nucleus</keyword>
<evidence type="ECO:0000256" key="6">
    <source>
        <dbReference type="ARBA" id="ARBA00023015"/>
    </source>
</evidence>
<protein>
    <submittedName>
        <fullName evidence="12">TATA box-binding protein-associated factor RNA polymerase I subunit B</fullName>
    </submittedName>
</protein>
<evidence type="ECO:0000256" key="4">
    <source>
        <dbReference type="ARBA" id="ARBA00022771"/>
    </source>
</evidence>
<dbReference type="AlphaFoldDB" id="A0AAQ3JZP8"/>
<feature type="region of interest" description="Disordered" evidence="10">
    <location>
        <begin position="114"/>
        <end position="134"/>
    </location>
</feature>
<dbReference type="PANTHER" id="PTHR31576">
    <property type="entry name" value="TATA BOX-BINDING PROTEIN-ASSOCIATED FACTOR RNA POLYMERASE I SUBUNIT B"/>
    <property type="match status" value="1"/>
</dbReference>
<evidence type="ECO:0000256" key="10">
    <source>
        <dbReference type="SAM" id="MobiDB-lite"/>
    </source>
</evidence>
<evidence type="ECO:0000256" key="8">
    <source>
        <dbReference type="ARBA" id="ARBA00023163"/>
    </source>
</evidence>
<keyword evidence="6" id="KW-0805">Transcription regulation</keyword>
<dbReference type="EMBL" id="CP136891">
    <property type="protein sequence ID" value="WOK98339.1"/>
    <property type="molecule type" value="Genomic_DNA"/>
</dbReference>
<dbReference type="Proteomes" id="UP001327560">
    <property type="component" value="Chromosome 2"/>
</dbReference>
<keyword evidence="5" id="KW-0862">Zinc</keyword>
<keyword evidence="7" id="KW-0238">DNA-binding</keyword>
<dbReference type="InterPro" id="IPR048540">
    <property type="entry name" value="Rrn7_cyclin_N"/>
</dbReference>
<dbReference type="GO" id="GO:0070860">
    <property type="term" value="C:RNA polymerase I core factor complex"/>
    <property type="evidence" value="ECO:0007669"/>
    <property type="project" value="InterPro"/>
</dbReference>
<comment type="similarity">
    <text evidence="2">Belongs to the RRN7/TAF1B family.</text>
</comment>
<organism evidence="12 13">
    <name type="scientific">Canna indica</name>
    <name type="common">Indian-shot</name>
    <dbReference type="NCBI Taxonomy" id="4628"/>
    <lineage>
        <taxon>Eukaryota</taxon>
        <taxon>Viridiplantae</taxon>
        <taxon>Streptophyta</taxon>
        <taxon>Embryophyta</taxon>
        <taxon>Tracheophyta</taxon>
        <taxon>Spermatophyta</taxon>
        <taxon>Magnoliopsida</taxon>
        <taxon>Liliopsida</taxon>
        <taxon>Zingiberales</taxon>
        <taxon>Cannaceae</taxon>
        <taxon>Canna</taxon>
    </lineage>
</organism>
<evidence type="ECO:0000313" key="13">
    <source>
        <dbReference type="Proteomes" id="UP001327560"/>
    </source>
</evidence>
<gene>
    <name evidence="12" type="ORF">Cni_G07050</name>
</gene>
<name>A0AAQ3JZP8_9LILI</name>
<reference evidence="12 13" key="1">
    <citation type="submission" date="2023-10" db="EMBL/GenBank/DDBJ databases">
        <title>Chromosome-scale genome assembly provides insights into flower coloration mechanisms of Canna indica.</title>
        <authorList>
            <person name="Li C."/>
        </authorList>
    </citation>
    <scope>NUCLEOTIDE SEQUENCE [LARGE SCALE GENOMIC DNA]</scope>
    <source>
        <tissue evidence="12">Flower</tissue>
    </source>
</reference>
<proteinExistence type="inferred from homology"/>
<keyword evidence="4" id="KW-0863">Zinc-finger</keyword>
<feature type="compositionally biased region" description="Basic and acidic residues" evidence="10">
    <location>
        <begin position="586"/>
        <end position="597"/>
    </location>
</feature>
<evidence type="ECO:0000256" key="2">
    <source>
        <dbReference type="ARBA" id="ARBA00006899"/>
    </source>
</evidence>
<comment type="subcellular location">
    <subcellularLocation>
        <location evidence="1">Nucleus</location>
        <location evidence="1">Nucleolus</location>
    </subcellularLocation>
</comment>
<evidence type="ECO:0000259" key="11">
    <source>
        <dbReference type="Pfam" id="PF20644"/>
    </source>
</evidence>
<evidence type="ECO:0000313" key="12">
    <source>
        <dbReference type="EMBL" id="WOK98339.1"/>
    </source>
</evidence>
<feature type="domain" description="Rrn7/TAF1B N-terminal cyclin" evidence="11">
    <location>
        <begin position="158"/>
        <end position="300"/>
    </location>
</feature>
<evidence type="ECO:0000256" key="9">
    <source>
        <dbReference type="ARBA" id="ARBA00023242"/>
    </source>
</evidence>
<keyword evidence="8" id="KW-0804">Transcription</keyword>